<comment type="caution">
    <text evidence="1">The sequence shown here is derived from an EMBL/GenBank/DDBJ whole genome shotgun (WGS) entry which is preliminary data.</text>
</comment>
<proteinExistence type="predicted"/>
<protein>
    <submittedName>
        <fullName evidence="1">Uncharacterized protein</fullName>
    </submittedName>
</protein>
<gene>
    <name evidence="1" type="ORF">A0H81_05501</name>
</gene>
<organism evidence="1 2">
    <name type="scientific">Grifola frondosa</name>
    <name type="common">Maitake</name>
    <name type="synonym">Polyporus frondosus</name>
    <dbReference type="NCBI Taxonomy" id="5627"/>
    <lineage>
        <taxon>Eukaryota</taxon>
        <taxon>Fungi</taxon>
        <taxon>Dikarya</taxon>
        <taxon>Basidiomycota</taxon>
        <taxon>Agaricomycotina</taxon>
        <taxon>Agaricomycetes</taxon>
        <taxon>Polyporales</taxon>
        <taxon>Grifolaceae</taxon>
        <taxon>Grifola</taxon>
    </lineage>
</organism>
<sequence length="96" mass="10333">MEAARRWERSHRISDDAVRPGLRGVAQPARIFEAELTCTAVSRTFAHPLGGAEKEGAANTSVLASNSISRTGRILFLFSEYARVASTPQVVISSAC</sequence>
<evidence type="ECO:0000313" key="1">
    <source>
        <dbReference type="EMBL" id="OBZ74279.1"/>
    </source>
</evidence>
<dbReference type="AlphaFoldDB" id="A0A1C7MD15"/>
<keyword evidence="2" id="KW-1185">Reference proteome</keyword>
<name>A0A1C7MD15_GRIFR</name>
<dbReference type="EMBL" id="LUGG01000005">
    <property type="protein sequence ID" value="OBZ74279.1"/>
    <property type="molecule type" value="Genomic_DNA"/>
</dbReference>
<dbReference type="Proteomes" id="UP000092993">
    <property type="component" value="Unassembled WGS sequence"/>
</dbReference>
<accession>A0A1C7MD15</accession>
<reference evidence="1 2" key="1">
    <citation type="submission" date="2016-03" db="EMBL/GenBank/DDBJ databases">
        <title>Whole genome sequencing of Grifola frondosa 9006-11.</title>
        <authorList>
            <person name="Min B."/>
            <person name="Park H."/>
            <person name="Kim J.-G."/>
            <person name="Cho H."/>
            <person name="Oh Y.-L."/>
            <person name="Kong W.-S."/>
            <person name="Choi I.-G."/>
        </authorList>
    </citation>
    <scope>NUCLEOTIDE SEQUENCE [LARGE SCALE GENOMIC DNA]</scope>
    <source>
        <strain evidence="1 2">9006-11</strain>
    </source>
</reference>
<evidence type="ECO:0000313" key="2">
    <source>
        <dbReference type="Proteomes" id="UP000092993"/>
    </source>
</evidence>